<dbReference type="EMBL" id="JAJHNU010000001">
    <property type="protein sequence ID" value="MDN4120373.1"/>
    <property type="molecule type" value="Genomic_DNA"/>
</dbReference>
<dbReference type="Proteomes" id="UP001168613">
    <property type="component" value="Unassembled WGS sequence"/>
</dbReference>
<name>A0ABT8EGF1_9BURK</name>
<dbReference type="InterPro" id="IPR017871">
    <property type="entry name" value="ABC_transporter-like_CS"/>
</dbReference>
<dbReference type="GO" id="GO:0005524">
    <property type="term" value="F:ATP binding"/>
    <property type="evidence" value="ECO:0007669"/>
    <property type="project" value="UniProtKB-KW"/>
</dbReference>
<gene>
    <name evidence="8" type="ORF">LMS43_03610</name>
</gene>
<sequence length="356" mass="38993">MSSTAIELQGISKSWGEQTVLKPMDLSIAEGKLTALLGPSGCGKSTLLRIIAGLEVPDHGRLLIHGQDATEQEPAQRGLSMVFQSYALFPHLSVADNILFGLKVRRASAQEQQQRLAEALALTNLQGLEARKPGQLSGGQRQRVALARSIVSGHRICLMDEPLSNLDAKLRHTVRHEIRALQQRLGLTVVYVTHDQTEALGMADHVVLLNAGRIEQQGTAQELYGEPNSVFTAGFIGSPPMMMIHSDLVPLSLWPSRQCFERPHEILIGIRPENLRLQEAGAKRVSATVVHHEYQGADAYVYVRLKNKQTLIVRAPHHVCIQAGATYGLAWDPAHAFYFNQDSGVRLQAPASAVVV</sequence>
<dbReference type="InterPro" id="IPR047641">
    <property type="entry name" value="ABC_transpr_MalK/UgpC-like"/>
</dbReference>
<keyword evidence="3" id="KW-0547">Nucleotide-binding</keyword>
<dbReference type="InterPro" id="IPR003593">
    <property type="entry name" value="AAA+_ATPase"/>
</dbReference>
<evidence type="ECO:0000313" key="9">
    <source>
        <dbReference type="Proteomes" id="UP001168613"/>
    </source>
</evidence>
<dbReference type="SMART" id="SM00382">
    <property type="entry name" value="AAA"/>
    <property type="match status" value="1"/>
</dbReference>
<evidence type="ECO:0000256" key="5">
    <source>
        <dbReference type="ARBA" id="ARBA00022967"/>
    </source>
</evidence>
<comment type="caution">
    <text evidence="8">The sequence shown here is derived from an EMBL/GenBank/DDBJ whole genome shotgun (WGS) entry which is preliminary data.</text>
</comment>
<keyword evidence="1" id="KW-0813">Transport</keyword>
<dbReference type="Gene3D" id="3.40.50.300">
    <property type="entry name" value="P-loop containing nucleotide triphosphate hydrolases"/>
    <property type="match status" value="1"/>
</dbReference>
<dbReference type="InterPro" id="IPR013611">
    <property type="entry name" value="Transp-assoc_OB_typ2"/>
</dbReference>
<proteinExistence type="predicted"/>
<dbReference type="Pfam" id="PF00005">
    <property type="entry name" value="ABC_tran"/>
    <property type="match status" value="1"/>
</dbReference>
<dbReference type="PANTHER" id="PTHR43875:SF15">
    <property type="entry name" value="TREHALOSE IMPORT ATP-BINDING PROTEIN SUGC"/>
    <property type="match status" value="1"/>
</dbReference>
<evidence type="ECO:0000256" key="4">
    <source>
        <dbReference type="ARBA" id="ARBA00022840"/>
    </source>
</evidence>
<evidence type="ECO:0000256" key="2">
    <source>
        <dbReference type="ARBA" id="ARBA00022475"/>
    </source>
</evidence>
<evidence type="ECO:0000256" key="3">
    <source>
        <dbReference type="ARBA" id="ARBA00022741"/>
    </source>
</evidence>
<evidence type="ECO:0000313" key="8">
    <source>
        <dbReference type="EMBL" id="MDN4120373.1"/>
    </source>
</evidence>
<protein>
    <submittedName>
        <fullName evidence="8">ABC transporter ATP-binding protein</fullName>
    </submittedName>
</protein>
<dbReference type="InterPro" id="IPR003439">
    <property type="entry name" value="ABC_transporter-like_ATP-bd"/>
</dbReference>
<dbReference type="InterPro" id="IPR008995">
    <property type="entry name" value="Mo/tungstate-bd_C_term_dom"/>
</dbReference>
<keyword evidence="5" id="KW-1278">Translocase</keyword>
<dbReference type="SUPFAM" id="SSF52540">
    <property type="entry name" value="P-loop containing nucleoside triphosphate hydrolases"/>
    <property type="match status" value="1"/>
</dbReference>
<evidence type="ECO:0000256" key="6">
    <source>
        <dbReference type="ARBA" id="ARBA00023136"/>
    </source>
</evidence>
<dbReference type="Pfam" id="PF08402">
    <property type="entry name" value="TOBE_2"/>
    <property type="match status" value="1"/>
</dbReference>
<evidence type="ECO:0000256" key="1">
    <source>
        <dbReference type="ARBA" id="ARBA00022448"/>
    </source>
</evidence>
<keyword evidence="6" id="KW-0472">Membrane</keyword>
<reference evidence="8" key="1">
    <citation type="submission" date="2021-11" db="EMBL/GenBank/DDBJ databases">
        <title>Draft genome sequence of Alcaligenes endophyticus type strain CCUG 75668T.</title>
        <authorList>
            <person name="Salva-Serra F."/>
            <person name="Duran R.E."/>
            <person name="Seeger M."/>
            <person name="Moore E.R.B."/>
            <person name="Jaen-Luchoro D."/>
        </authorList>
    </citation>
    <scope>NUCLEOTIDE SEQUENCE</scope>
    <source>
        <strain evidence="8">CCUG 75668</strain>
    </source>
</reference>
<feature type="domain" description="ABC transporter" evidence="7">
    <location>
        <begin position="6"/>
        <end position="236"/>
    </location>
</feature>
<dbReference type="PROSITE" id="PS50893">
    <property type="entry name" value="ABC_TRANSPORTER_2"/>
    <property type="match status" value="1"/>
</dbReference>
<keyword evidence="2" id="KW-1003">Cell membrane</keyword>
<dbReference type="RefSeq" id="WP_266122310.1">
    <property type="nucleotide sequence ID" value="NZ_JAJHNU010000001.1"/>
</dbReference>
<organism evidence="8 9">
    <name type="scientific">Alcaligenes endophyticus</name>
    <dbReference type="NCBI Taxonomy" id="1929088"/>
    <lineage>
        <taxon>Bacteria</taxon>
        <taxon>Pseudomonadati</taxon>
        <taxon>Pseudomonadota</taxon>
        <taxon>Betaproteobacteria</taxon>
        <taxon>Burkholderiales</taxon>
        <taxon>Alcaligenaceae</taxon>
        <taxon>Alcaligenes</taxon>
    </lineage>
</organism>
<evidence type="ECO:0000259" key="7">
    <source>
        <dbReference type="PROSITE" id="PS50893"/>
    </source>
</evidence>
<dbReference type="InterPro" id="IPR027417">
    <property type="entry name" value="P-loop_NTPase"/>
</dbReference>
<keyword evidence="4 8" id="KW-0067">ATP-binding</keyword>
<dbReference type="SUPFAM" id="SSF50331">
    <property type="entry name" value="MOP-like"/>
    <property type="match status" value="1"/>
</dbReference>
<keyword evidence="9" id="KW-1185">Reference proteome</keyword>
<accession>A0ABT8EGF1</accession>
<dbReference type="PANTHER" id="PTHR43875">
    <property type="entry name" value="MALTODEXTRIN IMPORT ATP-BINDING PROTEIN MSMX"/>
    <property type="match status" value="1"/>
</dbReference>
<dbReference type="PROSITE" id="PS00211">
    <property type="entry name" value="ABC_TRANSPORTER_1"/>
    <property type="match status" value="1"/>
</dbReference>